<accession>A0A0M4QN43</accession>
<dbReference type="RefSeq" id="WP_062004867.1">
    <property type="nucleotide sequence ID" value="NZ_CP012677.1"/>
</dbReference>
<name>A0A0M4QN43_9MICC</name>
<reference evidence="3" key="1">
    <citation type="submission" date="2015-09" db="EMBL/GenBank/DDBJ databases">
        <title>Complete genome of Arthrobacter alpinus strain R3.8.</title>
        <authorList>
            <person name="See-Too W.S."/>
            <person name="Chan K.G."/>
        </authorList>
    </citation>
    <scope>NUCLEOTIDE SEQUENCE [LARGE SCALE GENOMIC DNA]</scope>
    <source>
        <strain evidence="3">R3.8</strain>
    </source>
</reference>
<evidence type="ECO:0000313" key="3">
    <source>
        <dbReference type="Proteomes" id="UP000062833"/>
    </source>
</evidence>
<gene>
    <name evidence="2" type="ORF">AOC05_00905</name>
</gene>
<dbReference type="PATRIC" id="fig|656366.3.peg.198"/>
<keyword evidence="3" id="KW-1185">Reference proteome</keyword>
<dbReference type="PANTHER" id="PTHR34075">
    <property type="entry name" value="BLR3430 PROTEIN"/>
    <property type="match status" value="1"/>
</dbReference>
<dbReference type="InterPro" id="IPR052513">
    <property type="entry name" value="Thioester_dehydratase-like"/>
</dbReference>
<dbReference type="KEGG" id="aaq:AOC05_00905"/>
<dbReference type="PANTHER" id="PTHR34075:SF5">
    <property type="entry name" value="BLR3430 PROTEIN"/>
    <property type="match status" value="1"/>
</dbReference>
<feature type="domain" description="ChsH2 C-terminal OB-fold" evidence="1">
    <location>
        <begin position="62"/>
        <end position="126"/>
    </location>
</feature>
<organism evidence="2 3">
    <name type="scientific">Arthrobacter alpinus</name>
    <dbReference type="NCBI Taxonomy" id="656366"/>
    <lineage>
        <taxon>Bacteria</taxon>
        <taxon>Bacillati</taxon>
        <taxon>Actinomycetota</taxon>
        <taxon>Actinomycetes</taxon>
        <taxon>Micrococcales</taxon>
        <taxon>Micrococcaceae</taxon>
        <taxon>Arthrobacter</taxon>
    </lineage>
</organism>
<sequence>MSTTYTPPVLTAPLPVPTPLTRPFWDGLAERKVRIQYSPSLGEYIFYPRPLAPRTLADDLEWREISGAGTLYTYTITTRPVAPHFAAAGPMILAVVQWDEGPKFSTELLNVAHEDVQIGMRVKPVFCDYPEAGVTMLRYEPEV</sequence>
<protein>
    <submittedName>
        <fullName evidence="2">Acyl dehydratase</fullName>
    </submittedName>
</protein>
<dbReference type="SUPFAM" id="SSF50249">
    <property type="entry name" value="Nucleic acid-binding proteins"/>
    <property type="match status" value="1"/>
</dbReference>
<evidence type="ECO:0000313" key="2">
    <source>
        <dbReference type="EMBL" id="ALE91253.1"/>
    </source>
</evidence>
<proteinExistence type="predicted"/>
<dbReference type="Pfam" id="PF01796">
    <property type="entry name" value="OB_ChsH2_C"/>
    <property type="match status" value="1"/>
</dbReference>
<dbReference type="Proteomes" id="UP000062833">
    <property type="component" value="Chromosome"/>
</dbReference>
<dbReference type="InterPro" id="IPR002878">
    <property type="entry name" value="ChsH2_C"/>
</dbReference>
<dbReference type="AlphaFoldDB" id="A0A0M4QN43"/>
<dbReference type="InterPro" id="IPR012340">
    <property type="entry name" value="NA-bd_OB-fold"/>
</dbReference>
<evidence type="ECO:0000259" key="1">
    <source>
        <dbReference type="Pfam" id="PF01796"/>
    </source>
</evidence>
<dbReference type="EMBL" id="CP012677">
    <property type="protein sequence ID" value="ALE91253.1"/>
    <property type="molecule type" value="Genomic_DNA"/>
</dbReference>